<dbReference type="InterPro" id="IPR006644">
    <property type="entry name" value="Cadg"/>
</dbReference>
<dbReference type="InterPro" id="IPR013783">
    <property type="entry name" value="Ig-like_fold"/>
</dbReference>
<evidence type="ECO:0000256" key="14">
    <source>
        <dbReference type="ARBA" id="ARBA00023157"/>
    </source>
</evidence>
<keyword evidence="8" id="KW-0964">Secreted</keyword>
<evidence type="ECO:0000256" key="24">
    <source>
        <dbReference type="ARBA" id="ARBA00034100"/>
    </source>
</evidence>
<evidence type="ECO:0000256" key="22">
    <source>
        <dbReference type="ARBA" id="ARBA00030092"/>
    </source>
</evidence>
<dbReference type="InterPro" id="IPR030398">
    <property type="entry name" value="SEA_DG_dom"/>
</dbReference>
<dbReference type="GO" id="GO:0016011">
    <property type="term" value="C:dystroglycan complex"/>
    <property type="evidence" value="ECO:0007669"/>
    <property type="project" value="TreeGrafter"/>
</dbReference>
<keyword evidence="17" id="KW-0539">Nucleus</keyword>
<feature type="region of interest" description="Disordered" evidence="25">
    <location>
        <begin position="837"/>
        <end position="940"/>
    </location>
</feature>
<dbReference type="PANTHER" id="PTHR21559:SF21">
    <property type="entry name" value="DYSTROGLYCAN 1"/>
    <property type="match status" value="1"/>
</dbReference>
<proteinExistence type="predicted"/>
<sequence>MDPLARSSIAMRRPSHLIWINVFYLFCFTTLSRCLDTNDIQSYLRNVQISTDVLDGAEHPEESSRHFWGIQDMVATADRVFKFTLPESVFSKSSSRVKIVEKGKTELPHWLEYDEQERTLKGIPSTNEVGKEFFLEVFPVKDLDNTTDVSDIFSVKIRADSPHDDTTAVPVKNIQNDEELRPIKCPQGSSVTMATIMVDTDMSMMRPLERVRMVHGMCHHLGMPMDIVRLMPLGNRPMFDSLALVAGPGDVKRPMYSGAMIQWEVGCGNVFANHMPILQQLENTAHDGSMGHAVGYGIMGWHVTNNKPHSAKRIKRRVHIQPTATQELMPPLPTKQPTVTSKTDLTDEFDHPRSRTIPSMSTPEFPEIKPTRTEHHHHHTRGPKTQGRHHDRTTATYEVPRQSKHRPVMATPTVVPIVPTKVVTSTTGPSEPTGGYLQPSEKLSSPGVSRSEVLIEPSMTPIAVHPTGDVTEILPTRTYQPTSTVSSELIEPTTTETFTPPTKLPPIFATDEPVTKHPKPPKTQRPPTSTTEEVVNYKPVVKDGGLGRIDVAVGDILDFEIPADNFEDYEDGNTRNLKLAILTIDGMDLTPDTWIILDQEKQHLYALPLPEHVGRHEFLLAAFDSGTKSVRDAFEIYVRMRPGERRINHEMSMALKLNYHKFLLDVHQRIDVASKLSKAFGDNDVSNIAVTNLAPGSVLYSWTNKSIPVDDCPESTLLAMTHKMITANGTINPEFRHSMQPYEVNNAKAEFKGSCAHMGTIATKSQEPDNEPEVAIGDGVGAEPKKTSEEDVLVTTVAPAVVIAAMLLLGAVIACILYRKRRKGKMSDEDQHTFLQKGVPIILPDELDDKPDPPTKPLIMEDEKPPQPPPEYPHSPAPSTPRSDYKEPLIDTDEELDHHHSPLYRPPPPPATGSLGHRNSRPRTPLSQRSPPQYMSPISP</sequence>
<dbReference type="PANTHER" id="PTHR21559">
    <property type="entry name" value="DYSTROGLYCAN-RELATED"/>
    <property type="match status" value="1"/>
</dbReference>
<feature type="compositionally biased region" description="Low complexity" evidence="25">
    <location>
        <begin position="492"/>
        <end position="501"/>
    </location>
</feature>
<evidence type="ECO:0000256" key="1">
    <source>
        <dbReference type="ARBA" id="ARBA00004135"/>
    </source>
</evidence>
<dbReference type="EMBL" id="JAODUP010000178">
    <property type="protein sequence ID" value="KAK2158029.1"/>
    <property type="molecule type" value="Genomic_DNA"/>
</dbReference>
<name>A0AAD9JRE1_9ANNE</name>
<feature type="compositionally biased region" description="Basic residues" evidence="25">
    <location>
        <begin position="374"/>
        <end position="391"/>
    </location>
</feature>
<dbReference type="GO" id="GO:0005509">
    <property type="term" value="F:calcium ion binding"/>
    <property type="evidence" value="ECO:0007669"/>
    <property type="project" value="InterPro"/>
</dbReference>
<evidence type="ECO:0000256" key="5">
    <source>
        <dbReference type="ARBA" id="ARBA00004642"/>
    </source>
</evidence>
<keyword evidence="12 26" id="KW-1133">Transmembrane helix</keyword>
<keyword evidence="11 27" id="KW-0732">Signal</keyword>
<dbReference type="SUPFAM" id="SSF49313">
    <property type="entry name" value="Cadherin-like"/>
    <property type="match status" value="2"/>
</dbReference>
<evidence type="ECO:0000256" key="6">
    <source>
        <dbReference type="ARBA" id="ARBA00022475"/>
    </source>
</evidence>
<evidence type="ECO:0000256" key="18">
    <source>
        <dbReference type="ARBA" id="ARBA00023257"/>
    </source>
</evidence>
<keyword evidence="16" id="KW-0206">Cytoskeleton</keyword>
<dbReference type="GO" id="GO:0042383">
    <property type="term" value="C:sarcolemma"/>
    <property type="evidence" value="ECO:0007669"/>
    <property type="project" value="UniProtKB-SubCell"/>
</dbReference>
<feature type="chain" id="PRO_5042266867" description="Dystroglycan 1" evidence="27">
    <location>
        <begin position="35"/>
        <end position="940"/>
    </location>
</feature>
<dbReference type="AlphaFoldDB" id="A0AAD9JRE1"/>
<keyword evidence="15" id="KW-0325">Glycoprotein</keyword>
<keyword evidence="6" id="KW-1003">Cell membrane</keyword>
<evidence type="ECO:0000256" key="13">
    <source>
        <dbReference type="ARBA" id="ARBA00023018"/>
    </source>
</evidence>
<evidence type="ECO:0000256" key="23">
    <source>
        <dbReference type="ARBA" id="ARBA00031034"/>
    </source>
</evidence>
<protein>
    <recommendedName>
        <fullName evidence="21">Dystroglycan 1</fullName>
    </recommendedName>
    <alternativeName>
        <fullName evidence="23">Dystroglycan</fullName>
    </alternativeName>
    <alternativeName>
        <fullName evidence="22">Dystrophin-associated glycoprotein 1</fullName>
    </alternativeName>
</protein>
<evidence type="ECO:0000256" key="12">
    <source>
        <dbReference type="ARBA" id="ARBA00022989"/>
    </source>
</evidence>
<dbReference type="SUPFAM" id="SSF111006">
    <property type="entry name" value="Dystroglycan, domain 2"/>
    <property type="match status" value="1"/>
</dbReference>
<evidence type="ECO:0000256" key="11">
    <source>
        <dbReference type="ARBA" id="ARBA00022729"/>
    </source>
</evidence>
<dbReference type="InterPro" id="IPR015919">
    <property type="entry name" value="Cadherin-like_sf"/>
</dbReference>
<dbReference type="GO" id="GO:0021675">
    <property type="term" value="P:nerve development"/>
    <property type="evidence" value="ECO:0007669"/>
    <property type="project" value="TreeGrafter"/>
</dbReference>
<feature type="region of interest" description="Disordered" evidence="25">
    <location>
        <begin position="763"/>
        <end position="784"/>
    </location>
</feature>
<gene>
    <name evidence="29" type="ORF">LSH36_178g01025</name>
</gene>
<evidence type="ECO:0000256" key="7">
    <source>
        <dbReference type="ARBA" id="ARBA00022490"/>
    </source>
</evidence>
<feature type="compositionally biased region" description="Polar residues" evidence="25">
    <location>
        <begin position="925"/>
        <end position="940"/>
    </location>
</feature>
<evidence type="ECO:0000256" key="10">
    <source>
        <dbReference type="ARBA" id="ARBA00022692"/>
    </source>
</evidence>
<evidence type="ECO:0000259" key="28">
    <source>
        <dbReference type="PROSITE" id="PS51699"/>
    </source>
</evidence>
<dbReference type="GO" id="GO:0005856">
    <property type="term" value="C:cytoskeleton"/>
    <property type="evidence" value="ECO:0007669"/>
    <property type="project" value="UniProtKB-SubCell"/>
</dbReference>
<evidence type="ECO:0000256" key="17">
    <source>
        <dbReference type="ARBA" id="ARBA00023242"/>
    </source>
</evidence>
<evidence type="ECO:0000256" key="9">
    <source>
        <dbReference type="ARBA" id="ARBA00022553"/>
    </source>
</evidence>
<evidence type="ECO:0000256" key="16">
    <source>
        <dbReference type="ARBA" id="ARBA00023212"/>
    </source>
</evidence>
<reference evidence="29" key="1">
    <citation type="journal article" date="2023" name="Mol. Biol. Evol.">
        <title>Third-Generation Sequencing Reveals the Adaptive Role of the Epigenome in Three Deep-Sea Polychaetes.</title>
        <authorList>
            <person name="Perez M."/>
            <person name="Aroh O."/>
            <person name="Sun Y."/>
            <person name="Lan Y."/>
            <person name="Juniper S.K."/>
            <person name="Young C.R."/>
            <person name="Angers B."/>
            <person name="Qian P.Y."/>
        </authorList>
    </citation>
    <scope>NUCLEOTIDE SEQUENCE</scope>
    <source>
        <strain evidence="29">P08H-3</strain>
    </source>
</reference>
<dbReference type="Pfam" id="PF18424">
    <property type="entry name" value="a_DG1_N2"/>
    <property type="match status" value="1"/>
</dbReference>
<dbReference type="GO" id="GO:0045211">
    <property type="term" value="C:postsynaptic membrane"/>
    <property type="evidence" value="ECO:0007669"/>
    <property type="project" value="UniProtKB-SubCell"/>
</dbReference>
<keyword evidence="7" id="KW-0963">Cytoplasm</keyword>
<evidence type="ECO:0000256" key="27">
    <source>
        <dbReference type="SAM" id="SignalP"/>
    </source>
</evidence>
<dbReference type="GO" id="GO:0005654">
    <property type="term" value="C:nucleoplasm"/>
    <property type="evidence" value="ECO:0007669"/>
    <property type="project" value="UniProtKB-SubCell"/>
</dbReference>
<feature type="region of interest" description="Disordered" evidence="25">
    <location>
        <begin position="481"/>
        <end position="532"/>
    </location>
</feature>
<comment type="function">
    <text evidence="20">Transmembrane protein that plays important roles in connecting the extracellular matrix to the cytoskeleton. Acts as a cell adhesion receptor in both muscle and non-muscle tissues. Receptor for both DMD and UTRN and, through these interactions, scaffolds axin to the cytoskeleton. Also functions in cell adhesion-mediated signaling and implicated in cell polarity.</text>
</comment>
<feature type="signal peptide" evidence="27">
    <location>
        <begin position="1"/>
        <end position="34"/>
    </location>
</feature>
<keyword evidence="13" id="KW-0770">Synapse</keyword>
<evidence type="ECO:0000256" key="25">
    <source>
        <dbReference type="SAM" id="MobiDB-lite"/>
    </source>
</evidence>
<dbReference type="GO" id="GO:0007411">
    <property type="term" value="P:axon guidance"/>
    <property type="evidence" value="ECO:0007669"/>
    <property type="project" value="TreeGrafter"/>
</dbReference>
<evidence type="ECO:0000256" key="20">
    <source>
        <dbReference type="ARBA" id="ARBA00024991"/>
    </source>
</evidence>
<keyword evidence="14" id="KW-1015">Disulfide bond</keyword>
<dbReference type="Gene3D" id="3.30.70.1040">
    <property type="entry name" value="Dystroglycan, domain 2"/>
    <property type="match status" value="1"/>
</dbReference>
<accession>A0AAD9JRE1</accession>
<evidence type="ECO:0000256" key="8">
    <source>
        <dbReference type="ARBA" id="ARBA00022525"/>
    </source>
</evidence>
<dbReference type="SMART" id="SM00736">
    <property type="entry name" value="CADG"/>
    <property type="match status" value="2"/>
</dbReference>
<evidence type="ECO:0000256" key="21">
    <source>
        <dbReference type="ARBA" id="ARBA00026224"/>
    </source>
</evidence>
<feature type="region of interest" description="Disordered" evidence="25">
    <location>
        <begin position="423"/>
        <end position="445"/>
    </location>
</feature>
<evidence type="ECO:0000256" key="26">
    <source>
        <dbReference type="SAM" id="Phobius"/>
    </source>
</evidence>
<dbReference type="InterPro" id="IPR041631">
    <property type="entry name" value="Alpha_DG1_N2"/>
</dbReference>
<keyword evidence="9" id="KW-0597">Phosphoprotein</keyword>
<feature type="compositionally biased region" description="Pro residues" evidence="25">
    <location>
        <begin position="866"/>
        <end position="879"/>
    </location>
</feature>
<feature type="domain" description="Peptidase S72" evidence="28">
    <location>
        <begin position="646"/>
        <end position="756"/>
    </location>
</feature>
<dbReference type="InterPro" id="IPR008465">
    <property type="entry name" value="DAG1_C"/>
</dbReference>
<dbReference type="InterPro" id="IPR027468">
    <property type="entry name" value="Alpha-dystroglycan_domain_2"/>
</dbReference>
<evidence type="ECO:0000256" key="19">
    <source>
        <dbReference type="ARBA" id="ARBA00023567"/>
    </source>
</evidence>
<comment type="function">
    <text evidence="19">The dystroglycan complex is involved in a number of processes including laminin and basement membrane assembly, sarcolemmal stability, cell survival, peripheral nerve myelination, nodal structure, cell migration, and epithelial polarization.</text>
</comment>
<organism evidence="29 30">
    <name type="scientific">Paralvinella palmiformis</name>
    <dbReference type="NCBI Taxonomy" id="53620"/>
    <lineage>
        <taxon>Eukaryota</taxon>
        <taxon>Metazoa</taxon>
        <taxon>Spiralia</taxon>
        <taxon>Lophotrochozoa</taxon>
        <taxon>Annelida</taxon>
        <taxon>Polychaeta</taxon>
        <taxon>Sedentaria</taxon>
        <taxon>Canalipalpata</taxon>
        <taxon>Terebellida</taxon>
        <taxon>Terebelliformia</taxon>
        <taxon>Alvinellidae</taxon>
        <taxon>Paralvinella</taxon>
    </lineage>
</organism>
<feature type="region of interest" description="Disordered" evidence="25">
    <location>
        <begin position="328"/>
        <end position="391"/>
    </location>
</feature>
<dbReference type="Proteomes" id="UP001208570">
    <property type="component" value="Unassembled WGS sequence"/>
</dbReference>
<comment type="caution">
    <text evidence="29">The sequence shown here is derived from an EMBL/GenBank/DDBJ whole genome shotgun (WGS) entry which is preliminary data.</text>
</comment>
<dbReference type="GO" id="GO:0005576">
    <property type="term" value="C:extracellular region"/>
    <property type="evidence" value="ECO:0007669"/>
    <property type="project" value="UniProtKB-SubCell"/>
</dbReference>
<dbReference type="GO" id="GO:0043236">
    <property type="term" value="F:laminin binding"/>
    <property type="evidence" value="ECO:0007669"/>
    <property type="project" value="TreeGrafter"/>
</dbReference>
<evidence type="ECO:0000256" key="15">
    <source>
        <dbReference type="ARBA" id="ARBA00023180"/>
    </source>
</evidence>
<feature type="compositionally biased region" description="Basic and acidic residues" evidence="25">
    <location>
        <begin position="344"/>
        <end position="353"/>
    </location>
</feature>
<evidence type="ECO:0000256" key="3">
    <source>
        <dbReference type="ARBA" id="ARBA00004245"/>
    </source>
</evidence>
<comment type="subcellular location">
    <subcellularLocation>
        <location evidence="1">Cell membrane</location>
        <location evidence="1">Sarcolemma</location>
    </subcellularLocation>
    <subcellularLocation>
        <location evidence="4">Cell membrane</location>
        <topology evidence="4">Single-pass type I membrane protein</topology>
    </subcellularLocation>
    <subcellularLocation>
        <location evidence="3">Cytoplasm</location>
        <location evidence="3">Cytoskeleton</location>
    </subcellularLocation>
    <subcellularLocation>
        <location evidence="5">Nucleus</location>
        <location evidence="5">Nucleoplasm</location>
    </subcellularLocation>
    <subcellularLocation>
        <location evidence="24">Postsynaptic cell membrane</location>
    </subcellularLocation>
    <subcellularLocation>
        <location evidence="2">Secreted</location>
        <location evidence="2">Extracellular space</location>
    </subcellularLocation>
</comment>
<evidence type="ECO:0000313" key="30">
    <source>
        <dbReference type="Proteomes" id="UP001208570"/>
    </source>
</evidence>
<keyword evidence="18" id="KW-0628">Postsynaptic cell membrane</keyword>
<dbReference type="PROSITE" id="PS51699">
    <property type="entry name" value="SEA_DG"/>
    <property type="match status" value="1"/>
</dbReference>
<evidence type="ECO:0000256" key="4">
    <source>
        <dbReference type="ARBA" id="ARBA00004251"/>
    </source>
</evidence>
<keyword evidence="30" id="KW-1185">Reference proteome</keyword>
<keyword evidence="26" id="KW-0472">Membrane</keyword>
<keyword evidence="10 26" id="KW-0812">Transmembrane</keyword>
<dbReference type="Gene3D" id="2.60.40.10">
    <property type="entry name" value="Immunoglobulins"/>
    <property type="match status" value="2"/>
</dbReference>
<dbReference type="GO" id="GO:0002009">
    <property type="term" value="P:morphogenesis of an epithelium"/>
    <property type="evidence" value="ECO:0007669"/>
    <property type="project" value="TreeGrafter"/>
</dbReference>
<dbReference type="Pfam" id="PF05454">
    <property type="entry name" value="DAG1"/>
    <property type="match status" value="1"/>
</dbReference>
<feature type="transmembrane region" description="Helical" evidence="26">
    <location>
        <begin position="792"/>
        <end position="818"/>
    </location>
</feature>
<evidence type="ECO:0000313" key="29">
    <source>
        <dbReference type="EMBL" id="KAK2158029.1"/>
    </source>
</evidence>
<feature type="compositionally biased region" description="Low complexity" evidence="25">
    <location>
        <begin position="423"/>
        <end position="435"/>
    </location>
</feature>
<evidence type="ECO:0000256" key="2">
    <source>
        <dbReference type="ARBA" id="ARBA00004239"/>
    </source>
</evidence>